<evidence type="ECO:0000313" key="2">
    <source>
        <dbReference type="Proteomes" id="UP001139648"/>
    </source>
</evidence>
<sequence>MAMPKKGSRLITVDGAVYRWRVSHKPAFDPDGGWAPLTFAVERAEEPQGVLVVSLPCARPDNWQGERTIVVRPVLVAGCVRRALDQGWNPGQRGPAFTLTVAEDELPALLGESPTYLVPFLWGMIPEGGGLRDLPRATQIWSRD</sequence>
<organism evidence="1 2">
    <name type="scientific">Nonomuraea thailandensis</name>
    <dbReference type="NCBI Taxonomy" id="1188745"/>
    <lineage>
        <taxon>Bacteria</taxon>
        <taxon>Bacillati</taxon>
        <taxon>Actinomycetota</taxon>
        <taxon>Actinomycetes</taxon>
        <taxon>Streptosporangiales</taxon>
        <taxon>Streptosporangiaceae</taxon>
        <taxon>Nonomuraea</taxon>
    </lineage>
</organism>
<dbReference type="Proteomes" id="UP001139648">
    <property type="component" value="Unassembled WGS sequence"/>
</dbReference>
<accession>A0A9X2GIS2</accession>
<comment type="caution">
    <text evidence="1">The sequence shown here is derived from an EMBL/GenBank/DDBJ whole genome shotgun (WGS) entry which is preliminary data.</text>
</comment>
<reference evidence="1" key="1">
    <citation type="submission" date="2022-06" db="EMBL/GenBank/DDBJ databases">
        <title>Sequencing the genomes of 1000 actinobacteria strains.</title>
        <authorList>
            <person name="Klenk H.-P."/>
        </authorList>
    </citation>
    <scope>NUCLEOTIDE SEQUENCE</scope>
    <source>
        <strain evidence="1">DSM 46694</strain>
    </source>
</reference>
<name>A0A9X2GIS2_9ACTN</name>
<dbReference type="EMBL" id="JAMZEB010000002">
    <property type="protein sequence ID" value="MCP2358467.1"/>
    <property type="molecule type" value="Genomic_DNA"/>
</dbReference>
<evidence type="ECO:0000313" key="1">
    <source>
        <dbReference type="EMBL" id="MCP2358467.1"/>
    </source>
</evidence>
<proteinExistence type="predicted"/>
<dbReference type="AlphaFoldDB" id="A0A9X2GIS2"/>
<gene>
    <name evidence="1" type="ORF">HD597_005487</name>
</gene>
<keyword evidence="2" id="KW-1185">Reference proteome</keyword>
<dbReference type="RefSeq" id="WP_253745655.1">
    <property type="nucleotide sequence ID" value="NZ_BAABKA010000059.1"/>
</dbReference>
<protein>
    <submittedName>
        <fullName evidence="1">Uncharacterized protein</fullName>
    </submittedName>
</protein>